<dbReference type="Proteomes" id="UP001163821">
    <property type="component" value="Unassembled WGS sequence"/>
</dbReference>
<accession>A0AA41Y8F9</accession>
<dbReference type="GO" id="GO:0009279">
    <property type="term" value="C:cell outer membrane"/>
    <property type="evidence" value="ECO:0007669"/>
    <property type="project" value="UniProtKB-SubCell"/>
</dbReference>
<keyword evidence="6" id="KW-0812">Transmembrane</keyword>
<feature type="domain" description="RagB/SusD" evidence="7">
    <location>
        <begin position="358"/>
        <end position="592"/>
    </location>
</feature>
<dbReference type="InterPro" id="IPR011990">
    <property type="entry name" value="TPR-like_helical_dom_sf"/>
</dbReference>
<evidence type="ECO:0000259" key="7">
    <source>
        <dbReference type="Pfam" id="PF07980"/>
    </source>
</evidence>
<keyword evidence="4 6" id="KW-0472">Membrane</keyword>
<evidence type="ECO:0000256" key="2">
    <source>
        <dbReference type="ARBA" id="ARBA00006275"/>
    </source>
</evidence>
<keyword evidence="10" id="KW-1185">Reference proteome</keyword>
<dbReference type="InterPro" id="IPR012944">
    <property type="entry name" value="SusD_RagB_dom"/>
</dbReference>
<sequence>MKKNHIEWSIKFYLLMVFVLFGVMQACTEFPSVGNDFLEKPPSQDVTIDTIFNHADFAERFLWNTYRSLPYGPGSVDGPYDSDKLGMAMLACLTDINQSYISTSAANKFYYTGTYGADIEEKNSGSVKYNFKNSGAWAGIRNAYIFINNVDRVPDMTTEDKKRLKAEARMIIAVHYVDLFRNYGGMIWVNHAYDPNEDFHLSRLTAKATLDSTVAVIDKAIPDLPFSLENPETEAGRFTQAAAMGLKARLLLFAASPLFNASQPYLEGEAADTKLVWYGGYDPGLWQQAADAAKALIDKVEQSGSYYLLNTGNPRQDFQDAYYDRNSPEVLISTRVRYKTSGDGYYFYDLEERGAGPVTDNYVRMFPMENGKPITDPTSGYDPQNPYQNRDPRLYETVLVNGDIYQSRTAETWIGGRERPSKSSQGIATGYRIRKFVLDGIESRGTTAHWPMLRLPEIYLSYAEALNEINGGPTAQAYDYVNKVRNRVNLGNLPGGLSQEEFREAVLRERVLELGFEEVRWYDLIRWKKEEDFQKKLYGMDISKNGEGLFAYEQFELPARNWQDSWSPKWYLSALPLDEILKDYGLVQNPGWEM</sequence>
<dbReference type="Pfam" id="PF07980">
    <property type="entry name" value="SusD_RagB"/>
    <property type="match status" value="1"/>
</dbReference>
<keyword evidence="5" id="KW-0998">Cell outer membrane</keyword>
<evidence type="ECO:0000256" key="4">
    <source>
        <dbReference type="ARBA" id="ARBA00023136"/>
    </source>
</evidence>
<evidence type="ECO:0000259" key="8">
    <source>
        <dbReference type="Pfam" id="PF14322"/>
    </source>
</evidence>
<evidence type="ECO:0000313" key="10">
    <source>
        <dbReference type="Proteomes" id="UP001163821"/>
    </source>
</evidence>
<reference evidence="9" key="1">
    <citation type="submission" date="2022-10" db="EMBL/GenBank/DDBJ databases">
        <title>Gaoshiqiia sediminis gen. nov., sp. nov., isolated from coastal sediment.</title>
        <authorList>
            <person name="Yu W.X."/>
            <person name="Mu D.S."/>
            <person name="Du J.Z."/>
            <person name="Liang Y.Q."/>
        </authorList>
    </citation>
    <scope>NUCLEOTIDE SEQUENCE</scope>
    <source>
        <strain evidence="9">A06</strain>
    </source>
</reference>
<dbReference type="Pfam" id="PF14322">
    <property type="entry name" value="SusD-like_3"/>
    <property type="match status" value="1"/>
</dbReference>
<evidence type="ECO:0000256" key="6">
    <source>
        <dbReference type="SAM" id="Phobius"/>
    </source>
</evidence>
<dbReference type="EMBL" id="JAPAAF010000025">
    <property type="protein sequence ID" value="MCW0483924.1"/>
    <property type="molecule type" value="Genomic_DNA"/>
</dbReference>
<keyword evidence="3" id="KW-0732">Signal</keyword>
<dbReference type="AlphaFoldDB" id="A0AA41Y8F9"/>
<dbReference type="RefSeq" id="WP_282592516.1">
    <property type="nucleotide sequence ID" value="NZ_JAPAAF010000025.1"/>
</dbReference>
<evidence type="ECO:0000256" key="3">
    <source>
        <dbReference type="ARBA" id="ARBA00022729"/>
    </source>
</evidence>
<organism evidence="9 10">
    <name type="scientific">Gaoshiqia sediminis</name>
    <dbReference type="NCBI Taxonomy" id="2986998"/>
    <lineage>
        <taxon>Bacteria</taxon>
        <taxon>Pseudomonadati</taxon>
        <taxon>Bacteroidota</taxon>
        <taxon>Bacteroidia</taxon>
        <taxon>Marinilabiliales</taxon>
        <taxon>Prolixibacteraceae</taxon>
        <taxon>Gaoshiqia</taxon>
    </lineage>
</organism>
<comment type="caution">
    <text evidence="9">The sequence shown here is derived from an EMBL/GenBank/DDBJ whole genome shotgun (WGS) entry which is preliminary data.</text>
</comment>
<comment type="subcellular location">
    <subcellularLocation>
        <location evidence="1">Cell outer membrane</location>
    </subcellularLocation>
</comment>
<gene>
    <name evidence="9" type="ORF">N2K84_14365</name>
</gene>
<dbReference type="Gene3D" id="1.25.40.390">
    <property type="match status" value="1"/>
</dbReference>
<evidence type="ECO:0000256" key="5">
    <source>
        <dbReference type="ARBA" id="ARBA00023237"/>
    </source>
</evidence>
<keyword evidence="6" id="KW-1133">Transmembrane helix</keyword>
<evidence type="ECO:0000256" key="1">
    <source>
        <dbReference type="ARBA" id="ARBA00004442"/>
    </source>
</evidence>
<name>A0AA41Y8F9_9BACT</name>
<feature type="domain" description="SusD-like N-terminal" evidence="8">
    <location>
        <begin position="103"/>
        <end position="252"/>
    </location>
</feature>
<protein>
    <submittedName>
        <fullName evidence="9">RagB/SusD family nutrient uptake outer membrane protein</fullName>
    </submittedName>
</protein>
<dbReference type="PROSITE" id="PS51257">
    <property type="entry name" value="PROKAR_LIPOPROTEIN"/>
    <property type="match status" value="1"/>
</dbReference>
<comment type="similarity">
    <text evidence="2">Belongs to the SusD family.</text>
</comment>
<dbReference type="InterPro" id="IPR033985">
    <property type="entry name" value="SusD-like_N"/>
</dbReference>
<dbReference type="SUPFAM" id="SSF48452">
    <property type="entry name" value="TPR-like"/>
    <property type="match status" value="1"/>
</dbReference>
<proteinExistence type="inferred from homology"/>
<feature type="transmembrane region" description="Helical" evidence="6">
    <location>
        <begin position="12"/>
        <end position="33"/>
    </location>
</feature>
<evidence type="ECO:0000313" key="9">
    <source>
        <dbReference type="EMBL" id="MCW0483924.1"/>
    </source>
</evidence>